<dbReference type="VEuPathDB" id="GiardiaDB:QR46_4107"/>
<comment type="caution">
    <text evidence="1">The sequence shown here is derived from an EMBL/GenBank/DDBJ whole genome shotgun (WGS) entry which is preliminary data.</text>
</comment>
<organism evidence="1 2">
    <name type="scientific">Giardia intestinalis</name>
    <name type="common">Giardia lamblia</name>
    <dbReference type="NCBI Taxonomy" id="5741"/>
    <lineage>
        <taxon>Eukaryota</taxon>
        <taxon>Metamonada</taxon>
        <taxon>Diplomonadida</taxon>
        <taxon>Hexamitidae</taxon>
        <taxon>Giardiinae</taxon>
        <taxon>Giardia</taxon>
    </lineage>
</organism>
<name>V6TF50_GIAIN</name>
<dbReference type="VEuPathDB" id="GiardiaDB:DHA2_14937"/>
<gene>
    <name evidence="1" type="ORF">DHA2_14937</name>
</gene>
<dbReference type="VEuPathDB" id="GiardiaDB:GL50803_0014937"/>
<accession>V6TF50</accession>
<evidence type="ECO:0000313" key="1">
    <source>
        <dbReference type="EMBL" id="ESU35535.1"/>
    </source>
</evidence>
<dbReference type="EMBL" id="AHGT01000078">
    <property type="protein sequence ID" value="ESU35535.1"/>
    <property type="molecule type" value="Genomic_DNA"/>
</dbReference>
<reference evidence="1 2" key="2">
    <citation type="journal article" date="2013" name="Genome Biol. Evol.">
        <title>Genome sequencing of Giardia lamblia genotypes A2 and B isolates (DH and GS) and comparative analysis with the genomes of genotypes A1 and E (WB and Pig).</title>
        <authorList>
            <person name="Adam R.D."/>
            <person name="Dahlstrom E.W."/>
            <person name="Martens C.A."/>
            <person name="Bruno D.P."/>
            <person name="Barbian K.D."/>
            <person name="Ricklefs S.M."/>
            <person name="Hernandez M.M."/>
            <person name="Narla N.P."/>
            <person name="Patel R.B."/>
            <person name="Porcella S.F."/>
            <person name="Nash T.E."/>
        </authorList>
    </citation>
    <scope>NUCLEOTIDE SEQUENCE [LARGE SCALE GENOMIC DNA]</scope>
    <source>
        <strain evidence="1 2">DH</strain>
    </source>
</reference>
<feature type="non-terminal residue" evidence="1">
    <location>
        <position position="1"/>
    </location>
</feature>
<dbReference type="VEuPathDB" id="GiardiaDB:GL50581_3183"/>
<proteinExistence type="predicted"/>
<evidence type="ECO:0000313" key="2">
    <source>
        <dbReference type="Proteomes" id="UP000018320"/>
    </source>
</evidence>
<dbReference type="Proteomes" id="UP000018320">
    <property type="component" value="Unassembled WGS sequence"/>
</dbReference>
<reference evidence="2" key="1">
    <citation type="submission" date="2012-02" db="EMBL/GenBank/DDBJ databases">
        <title>Genome sequencing of Giardia lamblia Genotypes A2 and B isolates (DH and GS) and comparative analysis with the genomes of Genotypes A1 and E (WB and Pig).</title>
        <authorList>
            <person name="Adam R."/>
            <person name="Dahlstrom E."/>
            <person name="Martens C."/>
            <person name="Bruno D."/>
            <person name="Barbian K."/>
            <person name="Porcella S.F."/>
            <person name="Nash T."/>
        </authorList>
    </citation>
    <scope>NUCLEOTIDE SEQUENCE</scope>
    <source>
        <strain evidence="2">DH</strain>
    </source>
</reference>
<dbReference type="AlphaFoldDB" id="V6TF50"/>
<protein>
    <submittedName>
        <fullName evidence="1">Uncharacterized protein</fullName>
    </submittedName>
</protein>
<sequence>VSGHTPHSMDASENQPLRDLPEAYRAFITLSITDIVSIFTISKIIQELSAESIVERGDSSLGQVLKYLSYQADLGAEYFKLVSKEYPPNVPVTAYDVLYVRAKAMCRGYTCMGALVYDIFLVFSHYKYVSALFKLSLDILPRIVNLFCKSLGSLPVVSQVLSLYPLFEFSPEVFKEIASSIDVAFLAQLRKGREHKTNLELLADYLESRDAFDAELATLEPSLNRSVRFAGPIVPIEHQQALIMLLQEFTEEQVNELEDFLLDTAGLELDGNKDLILDFSAIPVDKMHMVCEQILKISTQDQQKISAHRVHVLKTLVLGMK</sequence>